<dbReference type="PROSITE" id="PS50404">
    <property type="entry name" value="GST_NTER"/>
    <property type="match status" value="1"/>
</dbReference>
<dbReference type="Proteomes" id="UP000242381">
    <property type="component" value="Unassembled WGS sequence"/>
</dbReference>
<proteinExistence type="predicted"/>
<accession>A0A0A1N4C4</accession>
<dbReference type="AlphaFoldDB" id="A0A0A1N4C4"/>
<evidence type="ECO:0000313" key="3">
    <source>
        <dbReference type="Proteomes" id="UP000242381"/>
    </source>
</evidence>
<dbReference type="CDD" id="cd00570">
    <property type="entry name" value="GST_N_family"/>
    <property type="match status" value="1"/>
</dbReference>
<feature type="domain" description="GST N-terminal" evidence="1">
    <location>
        <begin position="5"/>
        <end position="84"/>
    </location>
</feature>
<dbReference type="InterPro" id="IPR004045">
    <property type="entry name" value="Glutathione_S-Trfase_N"/>
</dbReference>
<dbReference type="InterPro" id="IPR058268">
    <property type="entry name" value="DUF7962"/>
</dbReference>
<reference evidence="2 3" key="1">
    <citation type="journal article" date="2016" name="Proc. Natl. Acad. Sci. U.S.A.">
        <title>Lipid metabolic changes in an early divergent fungus govern the establishment of a mutualistic symbiosis with endobacteria.</title>
        <authorList>
            <person name="Lastovetsky O.A."/>
            <person name="Gaspar M.L."/>
            <person name="Mondo S.J."/>
            <person name="LaButti K.M."/>
            <person name="Sandor L."/>
            <person name="Grigoriev I.V."/>
            <person name="Henry S.A."/>
            <person name="Pawlowska T.E."/>
        </authorList>
    </citation>
    <scope>NUCLEOTIDE SEQUENCE [LARGE SCALE GENOMIC DNA]</scope>
    <source>
        <strain evidence="2 3">ATCC 11559</strain>
    </source>
</reference>
<dbReference type="Pfam" id="PF13417">
    <property type="entry name" value="GST_N_3"/>
    <property type="match status" value="1"/>
</dbReference>
<dbReference type="Gene3D" id="3.40.30.110">
    <property type="match status" value="2"/>
</dbReference>
<dbReference type="OMA" id="PRIGFRI"/>
<dbReference type="SUPFAM" id="SSF52833">
    <property type="entry name" value="Thioredoxin-like"/>
    <property type="match status" value="1"/>
</dbReference>
<name>A0A0A1N4C4_RHIZD</name>
<dbReference type="InterPro" id="IPR036249">
    <property type="entry name" value="Thioredoxin-like_sf"/>
</dbReference>
<organism evidence="2 3">
    <name type="scientific">Rhizopus microsporus</name>
    <dbReference type="NCBI Taxonomy" id="58291"/>
    <lineage>
        <taxon>Eukaryota</taxon>
        <taxon>Fungi</taxon>
        <taxon>Fungi incertae sedis</taxon>
        <taxon>Mucoromycota</taxon>
        <taxon>Mucoromycotina</taxon>
        <taxon>Mucoromycetes</taxon>
        <taxon>Mucorales</taxon>
        <taxon>Mucorineae</taxon>
        <taxon>Rhizopodaceae</taxon>
        <taxon>Rhizopus</taxon>
    </lineage>
</organism>
<sequence>MSDNPTIVLHWYPTSPFAHKVAWALNFKKIQYKSVIISRIEPRPNRRPIDGGYRKTPILQIGNHTYCDTKAIFAELERRFPEPSFYPKGPHGEPTEASISVLTRWLDTTLFMSTTSQFRVETFDEAFLKDRSQFSGREINKDKVNALKPFTRHTLRADLALLNHLVTEHSQNGEKWALGTSVPSAADLHVAMILWFINAIMGFDWTKDNFPVLGLQLKKTLDYVGYEQLGSLPKISEEEAIEVAKKERWDLEDPKHDGSLPIELGSEVTVMPTDTGVVPSVGKLVHSTIQETVIEHKDETHGTTVYIHFPVVGFVVIPKSNKL</sequence>
<dbReference type="EMBL" id="KV921425">
    <property type="protein sequence ID" value="ORE15418.1"/>
    <property type="molecule type" value="Genomic_DNA"/>
</dbReference>
<evidence type="ECO:0000313" key="2">
    <source>
        <dbReference type="EMBL" id="ORE15418.1"/>
    </source>
</evidence>
<dbReference type="Pfam" id="PF25907">
    <property type="entry name" value="DUF7962"/>
    <property type="match status" value="1"/>
</dbReference>
<dbReference type="CDD" id="cd00299">
    <property type="entry name" value="GST_C_family"/>
    <property type="match status" value="1"/>
</dbReference>
<dbReference type="VEuPathDB" id="FungiDB:BCV72DRAFT_209490"/>
<gene>
    <name evidence="2" type="ORF">BCV71DRAFT_219511</name>
</gene>
<protein>
    <recommendedName>
        <fullName evidence="1">GST N-terminal domain-containing protein</fullName>
    </recommendedName>
</protein>
<evidence type="ECO:0000259" key="1">
    <source>
        <dbReference type="PROSITE" id="PS50404"/>
    </source>
</evidence>